<reference evidence="3 4" key="1">
    <citation type="submission" date="2017-02" db="EMBL/GenBank/DDBJ databases">
        <title>Draft genome of Saccharomonospora sp. 154.</title>
        <authorList>
            <person name="Alonso-Carmona G.S."/>
            <person name="De La Haba R."/>
            <person name="Vera-Gargallo B."/>
            <person name="Sandoval-Trujillo A.H."/>
            <person name="Ramirez-Duran N."/>
            <person name="Ventosa A."/>
        </authorList>
    </citation>
    <scope>NUCLEOTIDE SEQUENCE [LARGE SCALE GENOMIC DNA]</scope>
    <source>
        <strain evidence="3 4">LRS4.154</strain>
    </source>
</reference>
<feature type="transmembrane region" description="Helical" evidence="2">
    <location>
        <begin position="442"/>
        <end position="462"/>
    </location>
</feature>
<name>A0A1V9A796_SACPI</name>
<dbReference type="EMBL" id="MWIH01000005">
    <property type="protein sequence ID" value="OQO92992.1"/>
    <property type="molecule type" value="Genomic_DNA"/>
</dbReference>
<keyword evidence="2" id="KW-0812">Transmembrane</keyword>
<feature type="transmembrane region" description="Helical" evidence="2">
    <location>
        <begin position="57"/>
        <end position="77"/>
    </location>
</feature>
<dbReference type="Proteomes" id="UP000192591">
    <property type="component" value="Unassembled WGS sequence"/>
</dbReference>
<evidence type="ECO:0000256" key="1">
    <source>
        <dbReference type="SAM" id="MobiDB-lite"/>
    </source>
</evidence>
<sequence>MTSTVPRPGPPAPAAPAGSEPPEQPKGSRSGLAGLLDLPTELVRSLARSAATTPGRLSFIGAGLVVLSLLTGLVGTLSTQDRGDGTDTLVEHREPLAAAAQEVYRSLSDADATAATVFLIPGTEPAALRDRYASDIAKAGAALGKAASDSSGSPEAAEQIDVISRQLPVYTGLIATAQANDRQGFPVGAAYLREASELLRSSILPAAEQLYEVNAGALADDQDDVTGFPWFVAILLAGLIAALVWTQLHLRRMTNRVFNVGLLVSSAAVGLLVLWTAVALVVQGVLVGSGREHGTEQADRLVEARIAALQARADETLTLVARGGGGRDYDQGFTEQFSRFAGQDGRGGLLGDAVASAEGTTASALRSATEHAVAWGQAHDRVRQLDTGGNHRQAVLLAIDDKDEQSPATAFARLDGELAEVIGASRQHFVDDTTAASGALTLLAPGFALLSVIAALGATLGIRERLREYR</sequence>
<evidence type="ECO:0000313" key="3">
    <source>
        <dbReference type="EMBL" id="OQO92992.1"/>
    </source>
</evidence>
<protein>
    <recommendedName>
        <fullName evidence="5">Secreted protein</fullName>
    </recommendedName>
</protein>
<feature type="transmembrane region" description="Helical" evidence="2">
    <location>
        <begin position="257"/>
        <end position="282"/>
    </location>
</feature>
<feature type="transmembrane region" description="Helical" evidence="2">
    <location>
        <begin position="228"/>
        <end position="245"/>
    </location>
</feature>
<evidence type="ECO:0000256" key="2">
    <source>
        <dbReference type="SAM" id="Phobius"/>
    </source>
</evidence>
<keyword evidence="4" id="KW-1185">Reference proteome</keyword>
<gene>
    <name evidence="3" type="ORF">B1813_12855</name>
</gene>
<organism evidence="3 4">
    <name type="scientific">Saccharomonospora piscinae</name>
    <dbReference type="NCBI Taxonomy" id="687388"/>
    <lineage>
        <taxon>Bacteria</taxon>
        <taxon>Bacillati</taxon>
        <taxon>Actinomycetota</taxon>
        <taxon>Actinomycetes</taxon>
        <taxon>Pseudonocardiales</taxon>
        <taxon>Pseudonocardiaceae</taxon>
        <taxon>Saccharomonospora</taxon>
    </lineage>
</organism>
<proteinExistence type="predicted"/>
<dbReference type="AlphaFoldDB" id="A0A1V9A796"/>
<comment type="caution">
    <text evidence="3">The sequence shown here is derived from an EMBL/GenBank/DDBJ whole genome shotgun (WGS) entry which is preliminary data.</text>
</comment>
<dbReference type="RefSeq" id="WP_081192033.1">
    <property type="nucleotide sequence ID" value="NZ_MWIH01000005.1"/>
</dbReference>
<feature type="region of interest" description="Disordered" evidence="1">
    <location>
        <begin position="1"/>
        <end position="33"/>
    </location>
</feature>
<evidence type="ECO:0008006" key="5">
    <source>
        <dbReference type="Google" id="ProtNLM"/>
    </source>
</evidence>
<evidence type="ECO:0000313" key="4">
    <source>
        <dbReference type="Proteomes" id="UP000192591"/>
    </source>
</evidence>
<keyword evidence="2" id="KW-1133">Transmembrane helix</keyword>
<dbReference type="STRING" id="1962155.B1813_12855"/>
<accession>A0A1V9A796</accession>
<keyword evidence="2" id="KW-0472">Membrane</keyword>